<name>A0AAU8A9L8_9FIRM</name>
<dbReference type="InterPro" id="IPR013321">
    <property type="entry name" value="Arc_rbn_hlx_hlx"/>
</dbReference>
<sequence length="63" mass="7432">MEKEKRPKATRVKARYCITIDEDLFDEIDAYCFEHQYRYRSHGVANLVRLGLARAAELEGKKK</sequence>
<dbReference type="GO" id="GO:0006355">
    <property type="term" value="P:regulation of DNA-templated transcription"/>
    <property type="evidence" value="ECO:0007669"/>
    <property type="project" value="InterPro"/>
</dbReference>
<evidence type="ECO:0008006" key="2">
    <source>
        <dbReference type="Google" id="ProtNLM"/>
    </source>
</evidence>
<organism evidence="1">
    <name type="scientific">Christensenella massiliensis</name>
    <dbReference type="NCBI Taxonomy" id="1805714"/>
    <lineage>
        <taxon>Bacteria</taxon>
        <taxon>Bacillati</taxon>
        <taxon>Bacillota</taxon>
        <taxon>Clostridia</taxon>
        <taxon>Christensenellales</taxon>
        <taxon>Christensenellaceae</taxon>
        <taxon>Christensenella</taxon>
    </lineage>
</organism>
<dbReference type="EMBL" id="CP117826">
    <property type="protein sequence ID" value="XCC62442.1"/>
    <property type="molecule type" value="Genomic_DNA"/>
</dbReference>
<reference evidence="1" key="1">
    <citation type="submission" date="2023-02" db="EMBL/GenBank/DDBJ databases">
        <title>Gut commensal Christensenella minuta modulates host metabolism via a new class of secondary bile acids.</title>
        <authorList>
            <person name="Liu C."/>
        </authorList>
    </citation>
    <scope>NUCLEOTIDE SEQUENCE</scope>
    <source>
        <strain evidence="1">CA70</strain>
    </source>
</reference>
<accession>A0AAU8A9L8</accession>
<protein>
    <recommendedName>
        <fullName evidence="2">CopG family transcriptional regulator</fullName>
    </recommendedName>
</protein>
<evidence type="ECO:0000313" key="1">
    <source>
        <dbReference type="EMBL" id="XCC62442.1"/>
    </source>
</evidence>
<proteinExistence type="predicted"/>
<dbReference type="Gene3D" id="1.10.1220.10">
    <property type="entry name" value="Met repressor-like"/>
    <property type="match status" value="1"/>
</dbReference>
<dbReference type="AlphaFoldDB" id="A0AAU8A9L8"/>
<gene>
    <name evidence="1" type="ORF">PUP29_00460</name>
</gene>
<dbReference type="RefSeq" id="WP_079547753.1">
    <property type="nucleotide sequence ID" value="NZ_CP117826.1"/>
</dbReference>